<evidence type="ECO:0000256" key="1">
    <source>
        <dbReference type="SAM" id="Phobius"/>
    </source>
</evidence>
<dbReference type="Proteomes" id="UP000774283">
    <property type="component" value="Unassembled WGS sequence"/>
</dbReference>
<reference evidence="2 3" key="1">
    <citation type="submission" date="2020-04" db="EMBL/GenBank/DDBJ databases">
        <title>MicrobeNet Type strains.</title>
        <authorList>
            <person name="Nicholson A.C."/>
        </authorList>
    </citation>
    <scope>NUCLEOTIDE SEQUENCE [LARGE SCALE GENOMIC DNA]</scope>
    <source>
        <strain evidence="2 3">ATCC BAA-789</strain>
    </source>
</reference>
<sequence>MGISSVISAVIIGATVLLHRAAAPERRPVVVRTGVVYLLVLIATGGLVAGGNLAGEPCGPSALDVVQDWSPSAFEPTAQPMAKRCIEVSRAQLVVAASAQNAASLVVASIMAQAVRRERVRRRVAGTSGEQR</sequence>
<comment type="caution">
    <text evidence="2">The sequence shown here is derived from an EMBL/GenBank/DDBJ whole genome shotgun (WGS) entry which is preliminary data.</text>
</comment>
<keyword evidence="1" id="KW-0812">Transmembrane</keyword>
<dbReference type="RefSeq" id="WP_168447840.1">
    <property type="nucleotide sequence ID" value="NZ_JAAXOW010000003.1"/>
</dbReference>
<organism evidence="2 3">
    <name type="scientific">Sanguibacter hominis ATCC BAA-789</name>
    <dbReference type="NCBI Taxonomy" id="1312740"/>
    <lineage>
        <taxon>Bacteria</taxon>
        <taxon>Bacillati</taxon>
        <taxon>Actinomycetota</taxon>
        <taxon>Actinomycetes</taxon>
        <taxon>Micrococcales</taxon>
        <taxon>Sanguibacteraceae</taxon>
        <taxon>Sanguibacter</taxon>
    </lineage>
</organism>
<evidence type="ECO:0000313" key="2">
    <source>
        <dbReference type="EMBL" id="NKX93792.1"/>
    </source>
</evidence>
<feature type="transmembrane region" description="Helical" evidence="1">
    <location>
        <begin position="6"/>
        <end position="23"/>
    </location>
</feature>
<keyword evidence="3" id="KW-1185">Reference proteome</keyword>
<evidence type="ECO:0000313" key="3">
    <source>
        <dbReference type="Proteomes" id="UP000774283"/>
    </source>
</evidence>
<keyword evidence="1" id="KW-0472">Membrane</keyword>
<accession>A0A9X5FEG8</accession>
<feature type="transmembrane region" description="Helical" evidence="1">
    <location>
        <begin position="35"/>
        <end position="54"/>
    </location>
</feature>
<dbReference type="AlphaFoldDB" id="A0A9X5FEG8"/>
<feature type="transmembrane region" description="Helical" evidence="1">
    <location>
        <begin position="93"/>
        <end position="115"/>
    </location>
</feature>
<protein>
    <submittedName>
        <fullName evidence="2">Uncharacterized protein</fullName>
    </submittedName>
</protein>
<proteinExistence type="predicted"/>
<name>A0A9X5FEG8_9MICO</name>
<keyword evidence="1" id="KW-1133">Transmembrane helix</keyword>
<dbReference type="EMBL" id="JAAXOW010000003">
    <property type="protein sequence ID" value="NKX93792.1"/>
    <property type="molecule type" value="Genomic_DNA"/>
</dbReference>
<gene>
    <name evidence="2" type="ORF">HF995_11015</name>
</gene>